<dbReference type="InterPro" id="IPR003477">
    <property type="entry name" value="PemK-like"/>
</dbReference>
<proteinExistence type="inferred from homology"/>
<dbReference type="KEGG" id="ssg:Selsp_1365"/>
<evidence type="ECO:0000256" key="1">
    <source>
        <dbReference type="ARBA" id="ARBA00007521"/>
    </source>
</evidence>
<dbReference type="GO" id="GO:0003677">
    <property type="term" value="F:DNA binding"/>
    <property type="evidence" value="ECO:0007669"/>
    <property type="project" value="InterPro"/>
</dbReference>
<sequence length="298" mass="33821">MQEVKISVHKHVEIKADTDFSTYFVRISKVYAANPQIFKQTRTALEKMIVTHDGISSFDTNYDNAIAIIDANIEKTIHVIFSLIHVTTQNGTTVTLKDLSPEMRAEVLDFSAFVSPLLEASVTMRRTKERQSAIAFQAFKEVLIKKPIKKALILIDWITKWAIYLQREDTFSPRSLKAYKQREIILVDFGFNVGGEFGGRHYAVVLEKGNNPRSGVILVAPISSYDQTRGQHAHPVNVDLGIGAIHGYKKGCQVVMNQIRYISKIRIEKPKTSNEPRLYMDSVKFAQVLKKLNKRITP</sequence>
<evidence type="ECO:0000313" key="3">
    <source>
        <dbReference type="EMBL" id="AEC00324.1"/>
    </source>
</evidence>
<dbReference type="RefSeq" id="WP_006192029.1">
    <property type="nucleotide sequence ID" value="NC_015437.1"/>
</dbReference>
<evidence type="ECO:0000313" key="6">
    <source>
        <dbReference type="Proteomes" id="UP000011124"/>
    </source>
</evidence>
<dbReference type="eggNOG" id="COG2337">
    <property type="taxonomic scope" value="Bacteria"/>
</dbReference>
<dbReference type="STRING" id="546271.Selsp_1365"/>
<dbReference type="EMBL" id="CP002637">
    <property type="protein sequence ID" value="AEC00324.1"/>
    <property type="molecule type" value="Genomic_DNA"/>
</dbReference>
<dbReference type="Pfam" id="PF02452">
    <property type="entry name" value="PemK_toxin"/>
    <property type="match status" value="1"/>
</dbReference>
<protein>
    <submittedName>
        <fullName evidence="3">PemK family protein</fullName>
    </submittedName>
</protein>
<dbReference type="SUPFAM" id="SSF50118">
    <property type="entry name" value="Cell growth inhibitor/plasmid maintenance toxic component"/>
    <property type="match status" value="1"/>
</dbReference>
<dbReference type="OrthoDB" id="1957237at2"/>
<name>C9LU48_SELS3</name>
<dbReference type="Proteomes" id="UP000003505">
    <property type="component" value="Unassembled WGS sequence"/>
</dbReference>
<evidence type="ECO:0000313" key="4">
    <source>
        <dbReference type="EMBL" id="EEX77579.1"/>
    </source>
</evidence>
<reference evidence="4 5" key="1">
    <citation type="submission" date="2009-09" db="EMBL/GenBank/DDBJ databases">
        <authorList>
            <person name="Weinstock G."/>
            <person name="Sodergren E."/>
            <person name="Clifton S."/>
            <person name="Fulton L."/>
            <person name="Fulton B."/>
            <person name="Courtney L."/>
            <person name="Fronick C."/>
            <person name="Harrison M."/>
            <person name="Strong C."/>
            <person name="Farmer C."/>
            <person name="Delahaunty K."/>
            <person name="Markovic C."/>
            <person name="Hall O."/>
            <person name="Minx P."/>
            <person name="Tomlinson C."/>
            <person name="Mitreva M."/>
            <person name="Nelson J."/>
            <person name="Hou S."/>
            <person name="Wollam A."/>
            <person name="Pepin K.H."/>
            <person name="Johnson M."/>
            <person name="Bhonagiri V."/>
            <person name="Nash W.E."/>
            <person name="Warren W."/>
            <person name="Chinwalla A."/>
            <person name="Mardis E.R."/>
            <person name="Wilson R.K."/>
        </authorList>
    </citation>
    <scope>NUCLEOTIDE SEQUENCE [LARGE SCALE GENOMIC DNA]</scope>
    <source>
        <strain evidence="4">ATCC 35185</strain>
        <strain evidence="5">ATCC 35185 / DSM 20758 / VPI D19B-28</strain>
    </source>
</reference>
<keyword evidence="6" id="KW-1185">Reference proteome</keyword>
<comment type="similarity">
    <text evidence="1">Belongs to the PemK/MazF family.</text>
</comment>
<dbReference type="HOGENOM" id="CLU_933497_0_0_9"/>
<dbReference type="Gene3D" id="2.30.30.110">
    <property type="match status" value="1"/>
</dbReference>
<gene>
    <name evidence="3" type="ordered locus">Selsp_1365</name>
    <name evidence="4" type="ORF">SELSPUOL_00855</name>
</gene>
<organism evidence="4 5">
    <name type="scientific">Selenomonas sputigena (strain ATCC 35185 / DSM 20758 / CCUG 44933 / VPI D19B-28)</name>
    <dbReference type="NCBI Taxonomy" id="546271"/>
    <lineage>
        <taxon>Bacteria</taxon>
        <taxon>Bacillati</taxon>
        <taxon>Bacillota</taxon>
        <taxon>Negativicutes</taxon>
        <taxon>Selenomonadales</taxon>
        <taxon>Selenomonadaceae</taxon>
        <taxon>Selenomonas</taxon>
    </lineage>
</organism>
<accession>C9LU48</accession>
<evidence type="ECO:0000256" key="2">
    <source>
        <dbReference type="ARBA" id="ARBA00022649"/>
    </source>
</evidence>
<dbReference type="AlphaFoldDB" id="C9LU48"/>
<dbReference type="Proteomes" id="UP000011124">
    <property type="component" value="Chromosome"/>
</dbReference>
<dbReference type="EMBL" id="ACKP02000015">
    <property type="protein sequence ID" value="EEX77579.1"/>
    <property type="molecule type" value="Genomic_DNA"/>
</dbReference>
<dbReference type="InterPro" id="IPR011067">
    <property type="entry name" value="Plasmid_toxin/cell-grow_inhib"/>
</dbReference>
<evidence type="ECO:0000313" key="5">
    <source>
        <dbReference type="Proteomes" id="UP000003505"/>
    </source>
</evidence>
<reference evidence="3 6" key="2">
    <citation type="submission" date="2011-04" db="EMBL/GenBank/DDBJ databases">
        <title>The complete genome of Selenomonas sputigena DSM 20758.</title>
        <authorList>
            <consortium name="US DOE Joint Genome Institute (JGI-PGF)"/>
            <person name="Lucas S."/>
            <person name="Copeland A."/>
            <person name="Lapidus A."/>
            <person name="Bruce D."/>
            <person name="Goodwin L."/>
            <person name="Pitluck S."/>
            <person name="Peters L."/>
            <person name="Kyrpides N."/>
            <person name="Mavromatis K."/>
            <person name="Ivanova N."/>
            <person name="Ovchinnikova G."/>
            <person name="Teshima H."/>
            <person name="Detter J.C."/>
            <person name="Tapia R."/>
            <person name="Han C."/>
            <person name="Land M."/>
            <person name="Hauser L."/>
            <person name="Markowitz V."/>
            <person name="Cheng J.-F."/>
            <person name="Hugenholtz P."/>
            <person name="Woyke T."/>
            <person name="Wu D."/>
            <person name="Gronow S."/>
            <person name="Wellnitz S."/>
            <person name="Schneider S."/>
            <person name="Klenk H.-P."/>
            <person name="Eisen J.A."/>
        </authorList>
    </citation>
    <scope>NUCLEOTIDE SEQUENCE [LARGE SCALE GENOMIC DNA]</scope>
    <source>
        <strain evidence="3">ATCC 35185</strain>
        <strain evidence="6">ATCC 35185 / DSM 20758 / VPI D19B-28</strain>
    </source>
</reference>
<keyword evidence="2" id="KW-1277">Toxin-antitoxin system</keyword>